<dbReference type="InterPro" id="IPR001762">
    <property type="entry name" value="Disintegrin_dom"/>
</dbReference>
<dbReference type="InterPro" id="IPR006586">
    <property type="entry name" value="ADAM_Cys-rich"/>
</dbReference>
<evidence type="ECO:0000259" key="15">
    <source>
        <dbReference type="PROSITE" id="PS50026"/>
    </source>
</evidence>
<feature type="compositionally biased region" description="Basic residues" evidence="13">
    <location>
        <begin position="400"/>
        <end position="420"/>
    </location>
</feature>
<protein>
    <submittedName>
        <fullName evidence="18">Uncharacterized protein</fullName>
    </submittedName>
</protein>
<keyword evidence="4 14" id="KW-1133">Transmembrane helix</keyword>
<dbReference type="SMART" id="SM00050">
    <property type="entry name" value="DISIN"/>
    <property type="match status" value="1"/>
</dbReference>
<evidence type="ECO:0000259" key="17">
    <source>
        <dbReference type="PROSITE" id="PS50262"/>
    </source>
</evidence>
<dbReference type="SUPFAM" id="SSF81321">
    <property type="entry name" value="Family A G protein-coupled receptor-like"/>
    <property type="match status" value="1"/>
</dbReference>
<feature type="compositionally biased region" description="Polar residues" evidence="13">
    <location>
        <begin position="267"/>
        <end position="296"/>
    </location>
</feature>
<dbReference type="PANTHER" id="PTHR24248">
    <property type="entry name" value="ADRENERGIC RECEPTOR-RELATED G-PROTEIN COUPLED RECEPTOR"/>
    <property type="match status" value="1"/>
</dbReference>
<comment type="similarity">
    <text evidence="12">Belongs to the G-protein coupled receptor 1 family.</text>
</comment>
<dbReference type="GO" id="GO:0005886">
    <property type="term" value="C:plasma membrane"/>
    <property type="evidence" value="ECO:0007669"/>
    <property type="project" value="UniProtKB-SubCell"/>
</dbReference>
<evidence type="ECO:0000256" key="3">
    <source>
        <dbReference type="ARBA" id="ARBA00022692"/>
    </source>
</evidence>
<evidence type="ECO:0000256" key="7">
    <source>
        <dbReference type="ARBA" id="ARBA00023157"/>
    </source>
</evidence>
<dbReference type="PRINTS" id="PR00237">
    <property type="entry name" value="GPCRRHODOPSN"/>
</dbReference>
<keyword evidence="5 12" id="KW-0297">G-protein coupled receptor</keyword>
<evidence type="ECO:0000313" key="18">
    <source>
        <dbReference type="EMBL" id="CAF0952003.1"/>
    </source>
</evidence>
<evidence type="ECO:0000256" key="2">
    <source>
        <dbReference type="ARBA" id="ARBA00022475"/>
    </source>
</evidence>
<evidence type="ECO:0000256" key="4">
    <source>
        <dbReference type="ARBA" id="ARBA00022989"/>
    </source>
</evidence>
<evidence type="ECO:0000256" key="9">
    <source>
        <dbReference type="ARBA" id="ARBA00023224"/>
    </source>
</evidence>
<gene>
    <name evidence="18" type="ORF">SEV965_LOCUS8308</name>
</gene>
<dbReference type="PROSITE" id="PS50262">
    <property type="entry name" value="G_PROTEIN_RECEP_F1_2"/>
    <property type="match status" value="1"/>
</dbReference>
<dbReference type="PROSITE" id="PS00237">
    <property type="entry name" value="G_PROTEIN_RECEP_F1_1"/>
    <property type="match status" value="1"/>
</dbReference>
<feature type="disulfide bond" evidence="11">
    <location>
        <begin position="752"/>
        <end position="761"/>
    </location>
</feature>
<dbReference type="Pfam" id="PF00200">
    <property type="entry name" value="Disintegrin"/>
    <property type="match status" value="1"/>
</dbReference>
<dbReference type="SMART" id="SM00608">
    <property type="entry name" value="ACR"/>
    <property type="match status" value="1"/>
</dbReference>
<feature type="transmembrane region" description="Helical" evidence="14">
    <location>
        <begin position="200"/>
        <end position="221"/>
    </location>
</feature>
<keyword evidence="3 12" id="KW-0812">Transmembrane</keyword>
<feature type="transmembrane region" description="Helical" evidence="14">
    <location>
        <begin position="308"/>
        <end position="327"/>
    </location>
</feature>
<dbReference type="Proteomes" id="UP000663889">
    <property type="component" value="Unassembled WGS sequence"/>
</dbReference>
<dbReference type="GO" id="GO:0007200">
    <property type="term" value="P:phospholipase C-activating G protein-coupled receptor signaling pathway"/>
    <property type="evidence" value="ECO:0007669"/>
    <property type="project" value="TreeGrafter"/>
</dbReference>
<dbReference type="EMBL" id="CAJNOU010000303">
    <property type="protein sequence ID" value="CAF0952003.1"/>
    <property type="molecule type" value="Genomic_DNA"/>
</dbReference>
<evidence type="ECO:0000256" key="8">
    <source>
        <dbReference type="ARBA" id="ARBA00023170"/>
    </source>
</evidence>
<dbReference type="Pfam" id="PF00001">
    <property type="entry name" value="7tm_1"/>
    <property type="match status" value="1"/>
</dbReference>
<dbReference type="InterPro" id="IPR017452">
    <property type="entry name" value="GPCR_Rhodpsn_7TM"/>
</dbReference>
<dbReference type="PROSITE" id="PS00022">
    <property type="entry name" value="EGF_1"/>
    <property type="match status" value="1"/>
</dbReference>
<feature type="transmembrane region" description="Helical" evidence="14">
    <location>
        <begin position="160"/>
        <end position="180"/>
    </location>
</feature>
<evidence type="ECO:0000256" key="10">
    <source>
        <dbReference type="PROSITE-ProRule" id="PRU00068"/>
    </source>
</evidence>
<comment type="caution">
    <text evidence="18">The sequence shown here is derived from an EMBL/GenBank/DDBJ whole genome shotgun (WGS) entry which is preliminary data.</text>
</comment>
<evidence type="ECO:0000313" key="19">
    <source>
        <dbReference type="Proteomes" id="UP000663889"/>
    </source>
</evidence>
<accession>A0A814D7B2</accession>
<proteinExistence type="inferred from homology"/>
<dbReference type="PROSITE" id="PS50214">
    <property type="entry name" value="DISINTEGRIN_2"/>
    <property type="match status" value="1"/>
</dbReference>
<evidence type="ECO:0000256" key="11">
    <source>
        <dbReference type="PROSITE-ProRule" id="PRU00076"/>
    </source>
</evidence>
<sequence length="1077" mass="121968">MYVLPQFHDSVSWTINNNSNETLTSLIQDININEQSRPLIFTILIAFCLSIIILLTILGNILVLIAIGIDFALRSPTHLLMGNLACADLLLGITVLPFSGTLEVLNGRWLFGRTFCHIWLAIDVLYCTASIYGLMFISIERYIGVTRPLRYPIIITHRRTIYAILIAWIVAALVSIVPFLGWHNKVKSIDHACEVNDELFYVLFSCSFSFYIPLIIILCVYGRIYSEANRQYQFLTGGKKEVHLKQMLGQETVTLRIHLPRQISSSSTISNGHLEQSTSHGKTLATQISSSGTSKFSRMKRERKAAKTLGIVVGMFILCWSPFFLLLPIKALTSTDPGVFFSICFWLGYCNSCFNPFIYAFSSREFRRAFKSILKCQSIKQHKRSTNFYRISSGTADQNRRKRYNSWNKSGRHSTLKSSSIKKHRTFNDNQYHLINRNSAHNSRRISRNECIKNTTISKSEVTSDDTREIPSQYSGTSHVCTRCYELRDIQQIKRMVRRSKMPICGNGIVEIGEDCDCGLNKSCISVEACCNPRTCQFYSGAECLSGACCSGCKLLPSGYTCRASRNTCDVPEYCDGISPQCPEDSSVMDGSSCNENVGTCFHGICVGAQQQCIDLWGPGAKVAHDSCYTNFNPSGSMTGHCGYDSRLHKYIPCFDNDVKCGLLHCEGGMPYPRVASSNFMIFNVNTREGSFECKSISSPIHSVLVNDGGICDESSFCQNNTCIQQKLKQTCNSQKTCSGNGVCTSMGLCYCNPSWKGKDCSIYDYKYQDTHLYNRTLSYETDPISPTTFFSITTITFLLFILCIIISCLFRNKNHRHRRKSHELTIINHSKIHQPQVTINPTDIEFDRTKFITQYNSNNQNLLSTPISLHRTPLKHSPFMASNRSITSICTGLSYLPTDTPHSVRYINRKPSTNVIFSDSETPRTRIRRQTRHIGSPYLNKNSNHHQQTYATLTLKRQHDINIPYESSRKIYDDTDKLSTNENLRDFIQVLDSFAKEKFGSTNINKITSYEKDSTIPSSPTETNESITLDSGYQSTKQLINTDEYATVIKIKPTNEKFQQRQRSYSSIDNKEQFST</sequence>
<evidence type="ECO:0000256" key="1">
    <source>
        <dbReference type="ARBA" id="ARBA00004651"/>
    </source>
</evidence>
<dbReference type="Gene3D" id="4.10.70.10">
    <property type="entry name" value="Disintegrin domain"/>
    <property type="match status" value="1"/>
</dbReference>
<dbReference type="InterPro" id="IPR000276">
    <property type="entry name" value="GPCR_Rhodpsn"/>
</dbReference>
<feature type="domain" description="Disintegrin" evidence="16">
    <location>
        <begin position="502"/>
        <end position="590"/>
    </location>
</feature>
<dbReference type="SMART" id="SM01381">
    <property type="entry name" value="7TM_GPCR_Srsx"/>
    <property type="match status" value="1"/>
</dbReference>
<dbReference type="PROSITE" id="PS50026">
    <property type="entry name" value="EGF_3"/>
    <property type="match status" value="1"/>
</dbReference>
<dbReference type="AlphaFoldDB" id="A0A814D7B2"/>
<keyword evidence="9 12" id="KW-0807">Transducer</keyword>
<dbReference type="FunFam" id="4.10.70.10:FF:000001">
    <property type="entry name" value="Disintegrin and metalloproteinase domain-containing protein 22"/>
    <property type="match status" value="1"/>
</dbReference>
<evidence type="ECO:0000259" key="16">
    <source>
        <dbReference type="PROSITE" id="PS50214"/>
    </source>
</evidence>
<dbReference type="GO" id="GO:0071880">
    <property type="term" value="P:adenylate cyclase-activating adrenergic receptor signaling pathway"/>
    <property type="evidence" value="ECO:0007669"/>
    <property type="project" value="TreeGrafter"/>
</dbReference>
<comment type="subcellular location">
    <subcellularLocation>
        <location evidence="1">Cell membrane</location>
        <topology evidence="1">Multi-pass membrane protein</topology>
    </subcellularLocation>
</comment>
<reference evidence="18" key="1">
    <citation type="submission" date="2021-02" db="EMBL/GenBank/DDBJ databases">
        <authorList>
            <person name="Nowell W R."/>
        </authorList>
    </citation>
    <scope>NUCLEOTIDE SEQUENCE</scope>
</reference>
<feature type="transmembrane region" description="Helical" evidence="14">
    <location>
        <begin position="118"/>
        <end position="139"/>
    </location>
</feature>
<feature type="transmembrane region" description="Helical" evidence="14">
    <location>
        <begin position="790"/>
        <end position="811"/>
    </location>
</feature>
<keyword evidence="7 11" id="KW-1015">Disulfide bond</keyword>
<dbReference type="SUPFAM" id="SSF57552">
    <property type="entry name" value="Blood coagulation inhibitor (disintegrin)"/>
    <property type="match status" value="1"/>
</dbReference>
<keyword evidence="8 12" id="KW-0675">Receptor</keyword>
<dbReference type="CDD" id="cd14967">
    <property type="entry name" value="7tmA_amine_R-like"/>
    <property type="match status" value="1"/>
</dbReference>
<dbReference type="Gene3D" id="1.20.1070.10">
    <property type="entry name" value="Rhodopsin 7-helix transmembrane proteins"/>
    <property type="match status" value="1"/>
</dbReference>
<evidence type="ECO:0000256" key="6">
    <source>
        <dbReference type="ARBA" id="ARBA00023136"/>
    </source>
</evidence>
<dbReference type="GO" id="GO:0007267">
    <property type="term" value="P:cell-cell signaling"/>
    <property type="evidence" value="ECO:0007669"/>
    <property type="project" value="TreeGrafter"/>
</dbReference>
<dbReference type="GO" id="GO:0004937">
    <property type="term" value="F:alpha1-adrenergic receptor activity"/>
    <property type="evidence" value="ECO:0007669"/>
    <property type="project" value="TreeGrafter"/>
</dbReference>
<feature type="region of interest" description="Disordered" evidence="13">
    <location>
        <begin position="390"/>
        <end position="420"/>
    </location>
</feature>
<evidence type="ECO:0000256" key="14">
    <source>
        <dbReference type="SAM" id="Phobius"/>
    </source>
</evidence>
<dbReference type="InterPro" id="IPR036436">
    <property type="entry name" value="Disintegrin_dom_sf"/>
</dbReference>
<feature type="disulfide bond" evidence="10">
    <location>
        <begin position="562"/>
        <end position="582"/>
    </location>
</feature>
<dbReference type="GO" id="GO:0043410">
    <property type="term" value="P:positive regulation of MAPK cascade"/>
    <property type="evidence" value="ECO:0007669"/>
    <property type="project" value="TreeGrafter"/>
</dbReference>
<feature type="domain" description="G-protein coupled receptors family 1 profile" evidence="17">
    <location>
        <begin position="59"/>
        <end position="359"/>
    </location>
</feature>
<dbReference type="InterPro" id="IPR000742">
    <property type="entry name" value="EGF"/>
</dbReference>
<evidence type="ECO:0000256" key="13">
    <source>
        <dbReference type="SAM" id="MobiDB-lite"/>
    </source>
</evidence>
<keyword evidence="6 14" id="KW-0472">Membrane</keyword>
<organism evidence="18 19">
    <name type="scientific">Rotaria sordida</name>
    <dbReference type="NCBI Taxonomy" id="392033"/>
    <lineage>
        <taxon>Eukaryota</taxon>
        <taxon>Metazoa</taxon>
        <taxon>Spiralia</taxon>
        <taxon>Gnathifera</taxon>
        <taxon>Rotifera</taxon>
        <taxon>Eurotatoria</taxon>
        <taxon>Bdelloidea</taxon>
        <taxon>Philodinida</taxon>
        <taxon>Philodinidae</taxon>
        <taxon>Rotaria</taxon>
    </lineage>
</organism>
<dbReference type="PANTHER" id="PTHR24248:SF72">
    <property type="entry name" value="G-PROTEIN COUPLED RECEPTORS FAMILY 1 PROFILE DOMAIN-CONTAINING PROTEIN"/>
    <property type="match status" value="1"/>
</dbReference>
<name>A0A814D7B2_9BILA</name>
<feature type="region of interest" description="Disordered" evidence="13">
    <location>
        <begin position="1057"/>
        <end position="1077"/>
    </location>
</feature>
<dbReference type="GO" id="GO:0007204">
    <property type="term" value="P:positive regulation of cytosolic calcium ion concentration"/>
    <property type="evidence" value="ECO:0007669"/>
    <property type="project" value="TreeGrafter"/>
</dbReference>
<comment type="caution">
    <text evidence="11">Lacks conserved residue(s) required for the propagation of feature annotation.</text>
</comment>
<dbReference type="Pfam" id="PF23106">
    <property type="entry name" value="EGF_Teneurin"/>
    <property type="match status" value="1"/>
</dbReference>
<keyword evidence="11" id="KW-0245">EGF-like domain</keyword>
<evidence type="ECO:0000256" key="5">
    <source>
        <dbReference type="ARBA" id="ARBA00023040"/>
    </source>
</evidence>
<evidence type="ECO:0000256" key="12">
    <source>
        <dbReference type="RuleBase" id="RU000688"/>
    </source>
</evidence>
<feature type="transmembrane region" description="Helical" evidence="14">
    <location>
        <begin position="79"/>
        <end position="98"/>
    </location>
</feature>
<feature type="domain" description="EGF-like" evidence="15">
    <location>
        <begin position="728"/>
        <end position="762"/>
    </location>
</feature>
<feature type="transmembrane region" description="Helical" evidence="14">
    <location>
        <begin position="39"/>
        <end position="67"/>
    </location>
</feature>
<keyword evidence="2" id="KW-1003">Cell membrane</keyword>
<dbReference type="Pfam" id="PF08516">
    <property type="entry name" value="ADAM_CR"/>
    <property type="match status" value="1"/>
</dbReference>
<feature type="region of interest" description="Disordered" evidence="13">
    <location>
        <begin position="267"/>
        <end position="299"/>
    </location>
</feature>